<dbReference type="Gene3D" id="3.30.710.10">
    <property type="entry name" value="Potassium Channel Kv1.1, Chain A"/>
    <property type="match status" value="1"/>
</dbReference>
<keyword evidence="4" id="KW-1185">Reference proteome</keyword>
<evidence type="ECO:0000313" key="3">
    <source>
        <dbReference type="EnsemblMetazoa" id="CLYHEMP019186.1"/>
    </source>
</evidence>
<dbReference type="RefSeq" id="XP_066914058.1">
    <property type="nucleotide sequence ID" value="XM_067057957.1"/>
</dbReference>
<accession>A0A7M5X8V8</accession>
<dbReference type="CDD" id="cd18368">
    <property type="entry name" value="BTB_POZ_KCTD9"/>
    <property type="match status" value="1"/>
</dbReference>
<dbReference type="InterPro" id="IPR011333">
    <property type="entry name" value="SKP1/BTB/POZ_sf"/>
</dbReference>
<feature type="domain" description="BTB" evidence="1">
    <location>
        <begin position="143"/>
        <end position="212"/>
    </location>
</feature>
<dbReference type="GeneID" id="136801315"/>
<dbReference type="PANTHER" id="PTHR14136">
    <property type="entry name" value="BTB_POZ DOMAIN-CONTAINING PROTEIN KCTD9"/>
    <property type="match status" value="1"/>
</dbReference>
<dbReference type="SUPFAM" id="SSF141571">
    <property type="entry name" value="Pentapeptide repeat-like"/>
    <property type="match status" value="1"/>
</dbReference>
<dbReference type="InterPro" id="IPR021789">
    <property type="entry name" value="KHA_dom"/>
</dbReference>
<dbReference type="Gene3D" id="2.160.20.80">
    <property type="entry name" value="E3 ubiquitin-protein ligase SopA"/>
    <property type="match status" value="1"/>
</dbReference>
<organism evidence="3 4">
    <name type="scientific">Clytia hemisphaerica</name>
    <dbReference type="NCBI Taxonomy" id="252671"/>
    <lineage>
        <taxon>Eukaryota</taxon>
        <taxon>Metazoa</taxon>
        <taxon>Cnidaria</taxon>
        <taxon>Hydrozoa</taxon>
        <taxon>Hydroidolina</taxon>
        <taxon>Leptothecata</taxon>
        <taxon>Obeliida</taxon>
        <taxon>Clytiidae</taxon>
        <taxon>Clytia</taxon>
    </lineage>
</organism>
<dbReference type="SUPFAM" id="SSF54695">
    <property type="entry name" value="POZ domain"/>
    <property type="match status" value="1"/>
</dbReference>
<protein>
    <recommendedName>
        <fullName evidence="5">BTB domain-containing protein</fullName>
    </recommendedName>
</protein>
<sequence length="443" mass="49084">MVYSLDSFIHTHTHSNINEPEQQFKILKQNVKRIVLQRQKLKMSGFRIKLFRNGKKDSGLVISIPESYESLVNVASNKFEQRISKLYLSDGSLVTTINLIRDDDTLYAAKEDERFQGQGPQLLLDKLCLCSKTKAVKSSSDWITLNVGGKLFTTTRNTLTRYPDTMLARMFSISETWKSAVDANGAYLIDRSPEYFEPILNFLRQGILIINEGVNQRGVLEEARFFGLIEIVNELESELQTIERQKQSVTRSEFMRLLMTTSNVDKLRCQGVDLAGADLSYLDLSSINFKHANLSGANLKGASLGGCQFNLADLSNACLDDATLEGVQMKRVNLESASLKNCKFEATGTKNQKANLEGANLKEASLEGSQMSNACLRLAVLKEANMRNCVLRGATLAGADLENCDLTGADLEGANLRGTNVVGTIFLDIVAPLHMVQFEGPQS</sequence>
<dbReference type="InterPro" id="IPR051082">
    <property type="entry name" value="Pentapeptide-BTB/POZ_domain"/>
</dbReference>
<evidence type="ECO:0000259" key="1">
    <source>
        <dbReference type="PROSITE" id="PS50097"/>
    </source>
</evidence>
<evidence type="ECO:0008006" key="5">
    <source>
        <dbReference type="Google" id="ProtNLM"/>
    </source>
</evidence>
<dbReference type="SMART" id="SM00225">
    <property type="entry name" value="BTB"/>
    <property type="match status" value="1"/>
</dbReference>
<dbReference type="AlphaFoldDB" id="A0A7M5X8V8"/>
<name>A0A7M5X8V8_9CNID</name>
<dbReference type="PROSITE" id="PS51490">
    <property type="entry name" value="KHA"/>
    <property type="match status" value="1"/>
</dbReference>
<proteinExistence type="predicted"/>
<dbReference type="InterPro" id="IPR003131">
    <property type="entry name" value="T1-type_BTB"/>
</dbReference>
<dbReference type="PANTHER" id="PTHR14136:SF17">
    <property type="entry name" value="BTB_POZ DOMAIN-CONTAINING PROTEIN KCTD9"/>
    <property type="match status" value="1"/>
</dbReference>
<dbReference type="InterPro" id="IPR000210">
    <property type="entry name" value="BTB/POZ_dom"/>
</dbReference>
<evidence type="ECO:0000313" key="4">
    <source>
        <dbReference type="Proteomes" id="UP000594262"/>
    </source>
</evidence>
<dbReference type="Pfam" id="PF00805">
    <property type="entry name" value="Pentapeptide"/>
    <property type="match status" value="4"/>
</dbReference>
<dbReference type="Pfam" id="PF02214">
    <property type="entry name" value="BTB_2"/>
    <property type="match status" value="1"/>
</dbReference>
<dbReference type="Pfam" id="PF11834">
    <property type="entry name" value="KHA"/>
    <property type="match status" value="1"/>
</dbReference>
<dbReference type="PROSITE" id="PS50097">
    <property type="entry name" value="BTB"/>
    <property type="match status" value="1"/>
</dbReference>
<dbReference type="EnsemblMetazoa" id="CLYHEMT019186.1">
    <property type="protein sequence ID" value="CLYHEMP019186.1"/>
    <property type="gene ID" value="CLYHEMG019186"/>
</dbReference>
<dbReference type="GO" id="GO:0051260">
    <property type="term" value="P:protein homooligomerization"/>
    <property type="evidence" value="ECO:0007669"/>
    <property type="project" value="InterPro"/>
</dbReference>
<evidence type="ECO:0000259" key="2">
    <source>
        <dbReference type="PROSITE" id="PS51490"/>
    </source>
</evidence>
<dbReference type="InterPro" id="IPR001646">
    <property type="entry name" value="5peptide_repeat"/>
</dbReference>
<feature type="domain" description="KHA" evidence="2">
    <location>
        <begin position="47"/>
        <end position="126"/>
    </location>
</feature>
<dbReference type="Proteomes" id="UP000594262">
    <property type="component" value="Unplaced"/>
</dbReference>
<reference evidence="3" key="1">
    <citation type="submission" date="2021-01" db="UniProtKB">
        <authorList>
            <consortium name="EnsemblMetazoa"/>
        </authorList>
    </citation>
    <scope>IDENTIFICATION</scope>
</reference>
<dbReference type="OrthoDB" id="9989223at2759"/>